<reference evidence="2" key="1">
    <citation type="submission" date="2019-06" db="EMBL/GenBank/DDBJ databases">
        <authorList>
            <person name="Zheng W."/>
        </authorList>
    </citation>
    <scope>NUCLEOTIDE SEQUENCE</scope>
    <source>
        <strain evidence="2">QDHG01</strain>
    </source>
</reference>
<evidence type="ECO:0000256" key="1">
    <source>
        <dbReference type="ARBA" id="ARBA00022737"/>
    </source>
</evidence>
<evidence type="ECO:0000313" key="2">
    <source>
        <dbReference type="EMBL" id="TNV71953.1"/>
    </source>
</evidence>
<protein>
    <recommendedName>
        <fullName evidence="4">MORN repeat-containing protein</fullName>
    </recommendedName>
</protein>
<dbReference type="EMBL" id="RRYP01025458">
    <property type="protein sequence ID" value="TNV71953.1"/>
    <property type="molecule type" value="Genomic_DNA"/>
</dbReference>
<evidence type="ECO:0000313" key="3">
    <source>
        <dbReference type="Proteomes" id="UP000785679"/>
    </source>
</evidence>
<comment type="caution">
    <text evidence="2">The sequence shown here is derived from an EMBL/GenBank/DDBJ whole genome shotgun (WGS) entry which is preliminary data.</text>
</comment>
<dbReference type="PANTHER" id="PTHR43215">
    <property type="entry name" value="RADIAL SPOKE HEAD 1 HOMOLOG"/>
    <property type="match status" value="1"/>
</dbReference>
<organism evidence="2 3">
    <name type="scientific">Halteria grandinella</name>
    <dbReference type="NCBI Taxonomy" id="5974"/>
    <lineage>
        <taxon>Eukaryota</taxon>
        <taxon>Sar</taxon>
        <taxon>Alveolata</taxon>
        <taxon>Ciliophora</taxon>
        <taxon>Intramacronucleata</taxon>
        <taxon>Spirotrichea</taxon>
        <taxon>Stichotrichia</taxon>
        <taxon>Sporadotrichida</taxon>
        <taxon>Halteriidae</taxon>
        <taxon>Halteria</taxon>
    </lineage>
</organism>
<gene>
    <name evidence="2" type="ORF">FGO68_gene2876</name>
</gene>
<keyword evidence="1" id="KW-0677">Repeat</keyword>
<dbReference type="OrthoDB" id="282277at2759"/>
<sequence>MVYSLRGGILTSYNGTLTNGSRLTGKGTLKMSNGDMYTGEMVNMQAEGNGLFKYADGWTYYGELSQNKRHGIGIYEKMNQALYSGQFQNDLMHGYGNFTSPERNTYQCQWKQGQRQGHCTTYFENGDIEIGLWSNDLKEGTHFGSLKKYKKFLARYYEKGKQIGKNELMSPTVP</sequence>
<dbReference type="InterPro" id="IPR003409">
    <property type="entry name" value="MORN"/>
</dbReference>
<dbReference type="Pfam" id="PF02493">
    <property type="entry name" value="MORN"/>
    <property type="match status" value="4"/>
</dbReference>
<accession>A0A8J8NBS1</accession>
<dbReference type="PANTHER" id="PTHR43215:SF14">
    <property type="entry name" value="RADIAL SPOKE HEAD 1 HOMOLOG"/>
    <property type="match status" value="1"/>
</dbReference>
<dbReference type="Proteomes" id="UP000785679">
    <property type="component" value="Unassembled WGS sequence"/>
</dbReference>
<dbReference type="Gene3D" id="2.20.110.10">
    <property type="entry name" value="Histone H3 K4-specific methyltransferase SET7/9 N-terminal domain"/>
    <property type="match status" value="2"/>
</dbReference>
<dbReference type="AlphaFoldDB" id="A0A8J8NBS1"/>
<dbReference type="SMART" id="SM00698">
    <property type="entry name" value="MORN"/>
    <property type="match status" value="4"/>
</dbReference>
<keyword evidence="3" id="KW-1185">Reference proteome</keyword>
<name>A0A8J8NBS1_HALGN</name>
<proteinExistence type="predicted"/>
<evidence type="ECO:0008006" key="4">
    <source>
        <dbReference type="Google" id="ProtNLM"/>
    </source>
</evidence>
<dbReference type="SUPFAM" id="SSF82185">
    <property type="entry name" value="Histone H3 K4-specific methyltransferase SET7/9 N-terminal domain"/>
    <property type="match status" value="2"/>
</dbReference>